<dbReference type="PANTHER" id="PTHR40763:SF5">
    <property type="entry name" value="MEMBRANE PROTEIN"/>
    <property type="match status" value="1"/>
</dbReference>
<name>A0A7K3VYY1_9ACTN</name>
<keyword evidence="4" id="KW-1185">Reference proteome</keyword>
<comment type="caution">
    <text evidence="3">The sequence shown here is derived from an EMBL/GenBank/DDBJ whole genome shotgun (WGS) entry which is preliminary data.</text>
</comment>
<dbReference type="Proteomes" id="UP000470246">
    <property type="component" value="Unassembled WGS sequence"/>
</dbReference>
<evidence type="ECO:0000313" key="3">
    <source>
        <dbReference type="EMBL" id="NEK57855.1"/>
    </source>
</evidence>
<dbReference type="PANTHER" id="PTHR40763">
    <property type="entry name" value="MEMBRANE PROTEIN-RELATED"/>
    <property type="match status" value="1"/>
</dbReference>
<accession>A0A7K3VYY1</accession>
<feature type="compositionally biased region" description="Pro residues" evidence="1">
    <location>
        <begin position="231"/>
        <end position="252"/>
    </location>
</feature>
<dbReference type="InterPro" id="IPR012551">
    <property type="entry name" value="DUF1707_SHOCT-like"/>
</dbReference>
<gene>
    <name evidence="3" type="ORF">GCU56_08220</name>
</gene>
<feature type="region of interest" description="Disordered" evidence="1">
    <location>
        <begin position="1"/>
        <end position="29"/>
    </location>
</feature>
<feature type="domain" description="DUF1707" evidence="2">
    <location>
        <begin position="37"/>
        <end position="89"/>
    </location>
</feature>
<evidence type="ECO:0000256" key="1">
    <source>
        <dbReference type="SAM" id="MobiDB-lite"/>
    </source>
</evidence>
<protein>
    <submittedName>
        <fullName evidence="3">DUF1707 domain-containing protein</fullName>
    </submittedName>
</protein>
<evidence type="ECO:0000259" key="2">
    <source>
        <dbReference type="Pfam" id="PF08044"/>
    </source>
</evidence>
<feature type="region of interest" description="Disordered" evidence="1">
    <location>
        <begin position="229"/>
        <end position="252"/>
    </location>
</feature>
<evidence type="ECO:0000313" key="4">
    <source>
        <dbReference type="Proteomes" id="UP000470246"/>
    </source>
</evidence>
<dbReference type="Pfam" id="PF08044">
    <property type="entry name" value="DUF1707"/>
    <property type="match status" value="1"/>
</dbReference>
<dbReference type="EMBL" id="JAAGWF010000008">
    <property type="protein sequence ID" value="NEK57855.1"/>
    <property type="molecule type" value="Genomic_DNA"/>
</dbReference>
<feature type="compositionally biased region" description="Low complexity" evidence="1">
    <location>
        <begin position="14"/>
        <end position="28"/>
    </location>
</feature>
<reference evidence="3 4" key="1">
    <citation type="submission" date="2020-02" db="EMBL/GenBank/DDBJ databases">
        <title>Geodermatophilus sabuli CPCC 205279 I12A-02694.</title>
        <authorList>
            <person name="Jiang Z."/>
        </authorList>
    </citation>
    <scope>NUCLEOTIDE SEQUENCE [LARGE SCALE GENOMIC DNA]</scope>
    <source>
        <strain evidence="3 4">I12A-02694</strain>
    </source>
</reference>
<sequence>MRGDGPGRDGGAVAGPAPAAGGSATVGPVDADLPPAVRASDADREVLVTRLQKALAEGRIDLNEFGERVEAAYAAVTRAELDALVADLPADAPPPVEIVGQRMPEALNSVFGDVRIEGTAAVPRRVSTVFGDVRLDLRALRTDADRIELELGAVFGDIDVIVAEGVDAELSGWTVFGDKKTKLAPVPRVAGTPLVVVRARTVFGDLRLRSLAPGESASRWRAIMDRLAQRPLPPPAPPVPPVPPPAPPPSLS</sequence>
<proteinExistence type="predicted"/>
<dbReference type="AlphaFoldDB" id="A0A7K3VYY1"/>
<organism evidence="3 4">
    <name type="scientific">Geodermatophilus sabuli</name>
    <dbReference type="NCBI Taxonomy" id="1564158"/>
    <lineage>
        <taxon>Bacteria</taxon>
        <taxon>Bacillati</taxon>
        <taxon>Actinomycetota</taxon>
        <taxon>Actinomycetes</taxon>
        <taxon>Geodermatophilales</taxon>
        <taxon>Geodermatophilaceae</taxon>
        <taxon>Geodermatophilus</taxon>
    </lineage>
</organism>